<evidence type="ECO:0000313" key="2">
    <source>
        <dbReference type="EMBL" id="TDG38321.1"/>
    </source>
</evidence>
<feature type="non-terminal residue" evidence="2">
    <location>
        <position position="259"/>
    </location>
</feature>
<dbReference type="EMBL" id="LSRL02005076">
    <property type="protein sequence ID" value="TDG38321.1"/>
    <property type="molecule type" value="Genomic_DNA"/>
</dbReference>
<evidence type="ECO:0000313" key="3">
    <source>
        <dbReference type="Proteomes" id="UP000295192"/>
    </source>
</evidence>
<comment type="caution">
    <text evidence="2">The sequence shown here is derived from an EMBL/GenBank/DDBJ whole genome shotgun (WGS) entry which is preliminary data.</text>
</comment>
<feature type="domain" description="Retrotransposon gag" evidence="1">
    <location>
        <begin position="190"/>
        <end position="259"/>
    </location>
</feature>
<dbReference type="OMA" id="VEWEARF"/>
<proteinExistence type="predicted"/>
<dbReference type="PANTHER" id="PTHR33223">
    <property type="entry name" value="CCHC-TYPE DOMAIN-CONTAINING PROTEIN"/>
    <property type="match status" value="1"/>
</dbReference>
<dbReference type="AlphaFoldDB" id="A0A484ARU5"/>
<dbReference type="InterPro" id="IPR005162">
    <property type="entry name" value="Retrotrans_gag_dom"/>
</dbReference>
<sequence length="259" mass="29544">MEGGTSHSSGQNVGWVYQRCKEELIAVARHLGLEDEGRVEDLRKRLSSFIQGGNYSAETKGRLVEWEARFTQEPGFSLGGAATSMGGRVYQKSESDLRKTQERDPLSTASLKLRVPTASGAQVAGGMRGPENSVLAMKARHPPWNIAEQVRKWGMKYDGWSDPLGFIEILEERAVTYGIELDRMPRALSEVLVDKAVKWFLTSGLRDVPWLELKKEFLDFFLPPQYLERLEKQIRARRQREGEPFKDYLIELRLLMRQA</sequence>
<accession>A0A484ARU5</accession>
<gene>
    <name evidence="2" type="ORF">AWZ03_015257</name>
</gene>
<dbReference type="Pfam" id="PF03732">
    <property type="entry name" value="Retrotrans_gag"/>
    <property type="match status" value="1"/>
</dbReference>
<reference evidence="2 3" key="1">
    <citation type="journal article" date="2019" name="J. Hered.">
        <title>An Improved Genome Assembly for Drosophila navojoa, the Basal Species in the mojavensis Cluster.</title>
        <authorList>
            <person name="Vanderlinde T."/>
            <person name="Dupim E.G."/>
            <person name="Nazario-Yepiz N.O."/>
            <person name="Carvalho A.B."/>
        </authorList>
    </citation>
    <scope>NUCLEOTIDE SEQUENCE [LARGE SCALE GENOMIC DNA]</scope>
    <source>
        <strain evidence="2">Navoj_Jal97</strain>
        <tissue evidence="2">Whole organism</tissue>
    </source>
</reference>
<name>A0A484ARU5_DRONA</name>
<organism evidence="2 3">
    <name type="scientific">Drosophila navojoa</name>
    <name type="common">Fruit fly</name>
    <dbReference type="NCBI Taxonomy" id="7232"/>
    <lineage>
        <taxon>Eukaryota</taxon>
        <taxon>Metazoa</taxon>
        <taxon>Ecdysozoa</taxon>
        <taxon>Arthropoda</taxon>
        <taxon>Hexapoda</taxon>
        <taxon>Insecta</taxon>
        <taxon>Pterygota</taxon>
        <taxon>Neoptera</taxon>
        <taxon>Endopterygota</taxon>
        <taxon>Diptera</taxon>
        <taxon>Brachycera</taxon>
        <taxon>Muscomorpha</taxon>
        <taxon>Ephydroidea</taxon>
        <taxon>Drosophilidae</taxon>
        <taxon>Drosophila</taxon>
    </lineage>
</organism>
<dbReference type="Proteomes" id="UP000295192">
    <property type="component" value="Unassembled WGS sequence"/>
</dbReference>
<evidence type="ECO:0000259" key="1">
    <source>
        <dbReference type="Pfam" id="PF03732"/>
    </source>
</evidence>
<keyword evidence="3" id="KW-1185">Reference proteome</keyword>
<protein>
    <recommendedName>
        <fullName evidence="1">Retrotransposon gag domain-containing protein</fullName>
    </recommendedName>
</protein>
<dbReference type="PANTHER" id="PTHR33223:SF6">
    <property type="entry name" value="CCHC-TYPE DOMAIN-CONTAINING PROTEIN"/>
    <property type="match status" value="1"/>
</dbReference>